<evidence type="ECO:0000313" key="8">
    <source>
        <dbReference type="EMBL" id="KGE13516.1"/>
    </source>
</evidence>
<name>A0A0B8T053_9SPHI</name>
<evidence type="ECO:0000256" key="2">
    <source>
        <dbReference type="ARBA" id="ARBA00022741"/>
    </source>
</evidence>
<dbReference type="eggNOG" id="COG0507">
    <property type="taxonomic scope" value="Bacteria"/>
</dbReference>
<dbReference type="Proteomes" id="UP000031802">
    <property type="component" value="Unassembled WGS sequence"/>
</dbReference>
<comment type="caution">
    <text evidence="8">The sequence shown here is derived from an EMBL/GenBank/DDBJ whole genome shotgun (WGS) entry which is preliminary data.</text>
</comment>
<keyword evidence="2" id="KW-0547">Nucleotide-binding</keyword>
<keyword evidence="5" id="KW-0067">ATP-binding</keyword>
<evidence type="ECO:0000256" key="3">
    <source>
        <dbReference type="ARBA" id="ARBA00022801"/>
    </source>
</evidence>
<keyword evidence="9" id="KW-1185">Reference proteome</keyword>
<dbReference type="EMBL" id="JJMU01000049">
    <property type="protein sequence ID" value="KGE13516.1"/>
    <property type="molecule type" value="Genomic_DNA"/>
</dbReference>
<feature type="domain" description="DNA2/NAM7 helicase helicase" evidence="6">
    <location>
        <begin position="268"/>
        <end position="341"/>
    </location>
</feature>
<comment type="similarity">
    <text evidence="1">Belongs to the DNA2/NAM7 helicase family.</text>
</comment>
<reference evidence="8 9" key="2">
    <citation type="journal article" date="2015" name="PLoS ONE">
        <title>Whole-Genome Optical Mapping and Finished Genome Sequence of Sphingobacterium deserti sp. nov., a New Species Isolated from the Western Desert of China.</title>
        <authorList>
            <person name="Teng C."/>
            <person name="Zhou Z."/>
            <person name="Molnar I."/>
            <person name="Li X."/>
            <person name="Tang R."/>
            <person name="Chen M."/>
            <person name="Wang L."/>
            <person name="Su S."/>
            <person name="Zhang W."/>
            <person name="Lin M."/>
        </authorList>
    </citation>
    <scope>NUCLEOTIDE SEQUENCE [LARGE SCALE GENOMIC DNA]</scope>
    <source>
        <strain evidence="9">ACCC05744</strain>
    </source>
</reference>
<proteinExistence type="inferred from homology"/>
<reference evidence="9" key="1">
    <citation type="submission" date="2014-04" db="EMBL/GenBank/DDBJ databases">
        <title>Whole-Genome optical mapping and complete genome sequence of Sphingobacterium deserti sp. nov., a new spaces isolated from desert in the west of China.</title>
        <authorList>
            <person name="Teng C."/>
            <person name="Zhou Z."/>
            <person name="Li X."/>
            <person name="Chen M."/>
            <person name="Lin M."/>
            <person name="Wang L."/>
            <person name="Su S."/>
            <person name="Zhang C."/>
            <person name="Zhang W."/>
        </authorList>
    </citation>
    <scope>NUCLEOTIDE SEQUENCE [LARGE SCALE GENOMIC DNA]</scope>
    <source>
        <strain evidence="9">ACCC05744</strain>
    </source>
</reference>
<dbReference type="RefSeq" id="WP_037500347.1">
    <property type="nucleotide sequence ID" value="NZ_JJMU01000049.1"/>
</dbReference>
<dbReference type="InterPro" id="IPR047187">
    <property type="entry name" value="SF1_C_Upf1"/>
</dbReference>
<organism evidence="8 9">
    <name type="scientific">Sphingobacterium deserti</name>
    <dbReference type="NCBI Taxonomy" id="1229276"/>
    <lineage>
        <taxon>Bacteria</taxon>
        <taxon>Pseudomonadati</taxon>
        <taxon>Bacteroidota</taxon>
        <taxon>Sphingobacteriia</taxon>
        <taxon>Sphingobacteriales</taxon>
        <taxon>Sphingobacteriaceae</taxon>
        <taxon>Sphingobacterium</taxon>
    </lineage>
</organism>
<evidence type="ECO:0000256" key="5">
    <source>
        <dbReference type="ARBA" id="ARBA00022840"/>
    </source>
</evidence>
<evidence type="ECO:0000256" key="1">
    <source>
        <dbReference type="ARBA" id="ARBA00007913"/>
    </source>
</evidence>
<gene>
    <name evidence="8" type="ORF">DI53_2704</name>
</gene>
<evidence type="ECO:0000259" key="6">
    <source>
        <dbReference type="Pfam" id="PF13086"/>
    </source>
</evidence>
<dbReference type="Pfam" id="PF13086">
    <property type="entry name" value="AAA_11"/>
    <property type="match status" value="1"/>
</dbReference>
<dbReference type="PANTHER" id="PTHR43788">
    <property type="entry name" value="DNA2/NAM7 HELICASE FAMILY MEMBER"/>
    <property type="match status" value="1"/>
</dbReference>
<dbReference type="PANTHER" id="PTHR43788:SF8">
    <property type="entry name" value="DNA-BINDING PROTEIN SMUBP-2"/>
    <property type="match status" value="1"/>
</dbReference>
<sequence>MSYLDTIRYWRNSLADASRPAINLSKTRNKSKFDLNLVSGRVESSVAEWLVFEEEKRVNETRGVRNMEDPQWQQLSTIPVLFTPFYINSNVEHGNSIDDNDKMMPFLIRATLNRNGNLGVPEDTLPYVARDYLDPLPPQSVAYLFSTVELVDHALSDVLVDHSWTRYVEHIHKQFSVMTGETFETYTFNGYLKVEESIVFIDESIPAASDSIIALYDYLIHVNDNEEPLLSRLARPAVEVSKDFIKLEQFPEASLAHQGQMGYEFPLSISQRQSLYEINRMETGDIYAVNGPPGTGKTTLLQSVVANEVVKSAIKGEDPAVILACSTNNQAVTNIVDSFLNVKVKQQPLYERWIPDVHSYALYLPSGSKLVSENIPFQKLTDGIMNILETRDNHSISVRNFIVKFQECFPEKGDVSSINEIADFLRSELCGKQSQINEGVTLWKDFRTTASRISSLKYKYSLKLDDDRIAQNLDVARAHLVEFEQKKIAYFHQEAWWVKLFCFLPFVARYREQYLRGLFRDFNFDLSGLNLSKMQDLNNHFEHLFEAIEKVQVALRNWESWKNQQHILGNPPTDQKIYKQIGNTPQKYFLNELEMNQKNEMYFLASHYWEARWLMEVDEGLQNDTLWKTVGGYGIARWKRYSMLFPCFVSTFYMAPKFFNKLVSAGKNQAGRRKWEKIPLLSSIDWLIVDEAGQVTPEVGAATFGLAKKAVVVGDTLQIDPVWSVSKPVDKANLKKHKLMKDHDSYLEYDDMGFLCSTGSIMKLAQKTSPFRLKKDLAKGLWLTEHRRCYDEVIGYCNLLAYKGLLEPKKGHAPKDLVVPPMIFIHHTSQTDATKVSKSNVAEATLIANWIISNHPAILSYYQSLENRSARKENRDAKKLVIGDVLAIVTPFALQNSVLKRIIRDKGIDMKNLTIGTVHALQGAERSIVLFSTVYGGNMKGSSFFFDRGPNMLNVAISRAKDSVVVFGCKELYSEHKSERPSSLLYGYIHGL</sequence>
<dbReference type="InterPro" id="IPR027417">
    <property type="entry name" value="P-loop_NTPase"/>
</dbReference>
<dbReference type="eggNOG" id="COG1112">
    <property type="taxonomic scope" value="Bacteria"/>
</dbReference>
<dbReference type="SUPFAM" id="SSF52540">
    <property type="entry name" value="P-loop containing nucleoside triphosphate hydrolases"/>
    <property type="match status" value="1"/>
</dbReference>
<dbReference type="GO" id="GO:0016787">
    <property type="term" value="F:hydrolase activity"/>
    <property type="evidence" value="ECO:0007669"/>
    <property type="project" value="UniProtKB-KW"/>
</dbReference>
<accession>A0A0B8T053</accession>
<evidence type="ECO:0000259" key="7">
    <source>
        <dbReference type="Pfam" id="PF13087"/>
    </source>
</evidence>
<evidence type="ECO:0000313" key="9">
    <source>
        <dbReference type="Proteomes" id="UP000031802"/>
    </source>
</evidence>
<dbReference type="GO" id="GO:0005524">
    <property type="term" value="F:ATP binding"/>
    <property type="evidence" value="ECO:0007669"/>
    <property type="project" value="UniProtKB-KW"/>
</dbReference>
<dbReference type="GO" id="GO:0043139">
    <property type="term" value="F:5'-3' DNA helicase activity"/>
    <property type="evidence" value="ECO:0007669"/>
    <property type="project" value="TreeGrafter"/>
</dbReference>
<dbReference type="Gene3D" id="3.40.50.300">
    <property type="entry name" value="P-loop containing nucleotide triphosphate hydrolases"/>
    <property type="match status" value="3"/>
</dbReference>
<evidence type="ECO:0000256" key="4">
    <source>
        <dbReference type="ARBA" id="ARBA00022806"/>
    </source>
</evidence>
<dbReference type="STRING" id="1229276.DI53_2704"/>
<dbReference type="InterPro" id="IPR041677">
    <property type="entry name" value="DNA2/NAM7_AAA_11"/>
</dbReference>
<dbReference type="OrthoDB" id="9757917at2"/>
<dbReference type="PATRIC" id="fig|1229276.3.peg.2787"/>
<dbReference type="CDD" id="cd18808">
    <property type="entry name" value="SF1_C_Upf1"/>
    <property type="match status" value="1"/>
</dbReference>
<keyword evidence="4" id="KW-0347">Helicase</keyword>
<dbReference type="AlphaFoldDB" id="A0A0B8T053"/>
<dbReference type="InterPro" id="IPR041679">
    <property type="entry name" value="DNA2/NAM7-like_C"/>
</dbReference>
<dbReference type="InterPro" id="IPR050534">
    <property type="entry name" value="Coronavir_polyprotein_1ab"/>
</dbReference>
<dbReference type="Pfam" id="PF13087">
    <property type="entry name" value="AAA_12"/>
    <property type="match status" value="1"/>
</dbReference>
<feature type="domain" description="DNA2/NAM7 helicase-like C-terminal" evidence="7">
    <location>
        <begin position="779"/>
        <end position="970"/>
    </location>
</feature>
<protein>
    <submittedName>
        <fullName evidence="8">Phospholipase D/transphosphatidylase</fullName>
    </submittedName>
</protein>
<keyword evidence="3" id="KW-0378">Hydrolase</keyword>